<sequence length="293" mass="32046">MVTSRTMRRVKETAVDSFRNIRPQGASSFLKKRRSYGEADPEGVSDGLLIASYNIHKCVGLDGQFDPERTIEVIREIAPDVIALQEVDQRFGKRNGLLDPDRLRTETGLVPVVSSLPGNSLGWHGNVVLSREGVTVEAERILLPGVEPRGALVVDLELASGPLRIIAAHLGLLRRCRALQIRKLMQAAKPADERPVLLMGDLNEWRLGQRSALRELEPVFGPLDAAVPSFPASYPLWALDRVLASPQSLISSLEVHDTPLARLASDHLPLKAVIRTAVDLDAEREGDSLTSAA</sequence>
<dbReference type="PANTHER" id="PTHR14859:SF15">
    <property type="entry name" value="ENDONUCLEASE_EXONUCLEASE_PHOSPHATASE DOMAIN-CONTAINING PROTEIN"/>
    <property type="match status" value="1"/>
</dbReference>
<evidence type="ECO:0000313" key="3">
    <source>
        <dbReference type="Proteomes" id="UP001595799"/>
    </source>
</evidence>
<dbReference type="InterPro" id="IPR036691">
    <property type="entry name" value="Endo/exonu/phosph_ase_sf"/>
</dbReference>
<dbReference type="EMBL" id="JBHSCW010000001">
    <property type="protein sequence ID" value="MFC4350010.1"/>
    <property type="molecule type" value="Genomic_DNA"/>
</dbReference>
<dbReference type="RefSeq" id="WP_382420041.1">
    <property type="nucleotide sequence ID" value="NZ_JBHSCW010000001.1"/>
</dbReference>
<dbReference type="Gene3D" id="3.60.10.10">
    <property type="entry name" value="Endonuclease/exonuclease/phosphatase"/>
    <property type="match status" value="1"/>
</dbReference>
<evidence type="ECO:0000313" key="2">
    <source>
        <dbReference type="EMBL" id="MFC4350010.1"/>
    </source>
</evidence>
<organism evidence="2 3">
    <name type="scientific">Fodinicurvata halophila</name>
    <dbReference type="NCBI Taxonomy" id="1419723"/>
    <lineage>
        <taxon>Bacteria</taxon>
        <taxon>Pseudomonadati</taxon>
        <taxon>Pseudomonadota</taxon>
        <taxon>Alphaproteobacteria</taxon>
        <taxon>Rhodospirillales</taxon>
        <taxon>Rhodovibrionaceae</taxon>
        <taxon>Fodinicurvata</taxon>
    </lineage>
</organism>
<dbReference type="GO" id="GO:0004519">
    <property type="term" value="F:endonuclease activity"/>
    <property type="evidence" value="ECO:0007669"/>
    <property type="project" value="UniProtKB-KW"/>
</dbReference>
<accession>A0ABV8UGM6</accession>
<dbReference type="SUPFAM" id="SSF56219">
    <property type="entry name" value="DNase I-like"/>
    <property type="match status" value="1"/>
</dbReference>
<name>A0ABV8UGM6_9PROT</name>
<protein>
    <submittedName>
        <fullName evidence="2">Endonuclease/exonuclease/phosphatase family protein</fullName>
    </submittedName>
</protein>
<proteinExistence type="predicted"/>
<dbReference type="Pfam" id="PF03372">
    <property type="entry name" value="Exo_endo_phos"/>
    <property type="match status" value="1"/>
</dbReference>
<dbReference type="Proteomes" id="UP001595799">
    <property type="component" value="Unassembled WGS sequence"/>
</dbReference>
<keyword evidence="2" id="KW-0378">Hydrolase</keyword>
<keyword evidence="3" id="KW-1185">Reference proteome</keyword>
<reference evidence="3" key="1">
    <citation type="journal article" date="2019" name="Int. J. Syst. Evol. Microbiol.">
        <title>The Global Catalogue of Microorganisms (GCM) 10K type strain sequencing project: providing services to taxonomists for standard genome sequencing and annotation.</title>
        <authorList>
            <consortium name="The Broad Institute Genomics Platform"/>
            <consortium name="The Broad Institute Genome Sequencing Center for Infectious Disease"/>
            <person name="Wu L."/>
            <person name="Ma J."/>
        </authorList>
    </citation>
    <scope>NUCLEOTIDE SEQUENCE [LARGE SCALE GENOMIC DNA]</scope>
    <source>
        <strain evidence="3">CECT 8472</strain>
    </source>
</reference>
<dbReference type="PANTHER" id="PTHR14859">
    <property type="entry name" value="CALCOFLUOR WHITE HYPERSENSITIVE PROTEIN PRECURSOR"/>
    <property type="match status" value="1"/>
</dbReference>
<gene>
    <name evidence="2" type="ORF">ACFOW6_00490</name>
</gene>
<dbReference type="InterPro" id="IPR051916">
    <property type="entry name" value="GPI-anchor_lipid_remodeler"/>
</dbReference>
<comment type="caution">
    <text evidence="2">The sequence shown here is derived from an EMBL/GenBank/DDBJ whole genome shotgun (WGS) entry which is preliminary data.</text>
</comment>
<feature type="domain" description="Endonuclease/exonuclease/phosphatase" evidence="1">
    <location>
        <begin position="51"/>
        <end position="267"/>
    </location>
</feature>
<keyword evidence="2" id="KW-0540">Nuclease</keyword>
<evidence type="ECO:0000259" key="1">
    <source>
        <dbReference type="Pfam" id="PF03372"/>
    </source>
</evidence>
<keyword evidence="2" id="KW-0255">Endonuclease</keyword>
<dbReference type="InterPro" id="IPR005135">
    <property type="entry name" value="Endo/exonuclease/phosphatase"/>
</dbReference>